<dbReference type="InterPro" id="IPR013784">
    <property type="entry name" value="Carb-bd-like_fold"/>
</dbReference>
<name>A0A433SGF9_9BURK</name>
<feature type="domain" description="SD-repeat containing protein B" evidence="4">
    <location>
        <begin position="897"/>
        <end position="957"/>
    </location>
</feature>
<dbReference type="GO" id="GO:0005576">
    <property type="term" value="C:extracellular region"/>
    <property type="evidence" value="ECO:0007669"/>
    <property type="project" value="UniProtKB-SubCell"/>
</dbReference>
<protein>
    <submittedName>
        <fullName evidence="5">Serine-aspartate repeat-containing protein F</fullName>
    </submittedName>
</protein>
<dbReference type="InterPro" id="IPR033764">
    <property type="entry name" value="Sdr_B"/>
</dbReference>
<keyword evidence="6" id="KW-1185">Reference proteome</keyword>
<dbReference type="EMBL" id="PQSP01000001">
    <property type="protein sequence ID" value="RUS67833.1"/>
    <property type="molecule type" value="Genomic_DNA"/>
</dbReference>
<evidence type="ECO:0000256" key="1">
    <source>
        <dbReference type="ARBA" id="ARBA00004613"/>
    </source>
</evidence>
<feature type="domain" description="SD-repeat containing protein B" evidence="4">
    <location>
        <begin position="560"/>
        <end position="642"/>
    </location>
</feature>
<dbReference type="SUPFAM" id="SSF49452">
    <property type="entry name" value="Starch-binding domain-like"/>
    <property type="match status" value="1"/>
</dbReference>
<proteinExistence type="predicted"/>
<evidence type="ECO:0000313" key="6">
    <source>
        <dbReference type="Proteomes" id="UP000286947"/>
    </source>
</evidence>
<evidence type="ECO:0000256" key="3">
    <source>
        <dbReference type="ARBA" id="ARBA00022729"/>
    </source>
</evidence>
<dbReference type="AlphaFoldDB" id="A0A433SGF9"/>
<dbReference type="InterPro" id="IPR013783">
    <property type="entry name" value="Ig-like_fold"/>
</dbReference>
<accession>A0A433SGF9</accession>
<dbReference type="GO" id="GO:0030246">
    <property type="term" value="F:carbohydrate binding"/>
    <property type="evidence" value="ECO:0007669"/>
    <property type="project" value="InterPro"/>
</dbReference>
<sequence>MNMYQKWGVNKCGPWLLWALAVLLWLIPAGQQVWAQNSAVCAEVKIVIEQKLSLERQAFDAKMVIRNGLTDSAIENVEVQLLFMDANEELVVGTQDPNATAAQFFYRVDSLEGINAIDGTESIAADSSAEMHWLIIPSAGTATGSGTLYYVGAKVTYTLNGVVTTVEVAPDFIVVKPMPMLVLDYFLPDDVYADDPFTEEVEPQIPFTLGVRIQNTGEGVSSKTTIESAQPKIVENRLNLLIGFEILGGYVSDQLAGKSLLLNFGDIAAGAAKVGRWNMVTTLMGRFVEFDASFTHDDSLGGDLTSLIDSVHTHTLVHDVLVDLPGRDGIRDFLARDVDVLRVYESDNVDTLVSDQSSTSQLSVSGAQAQLTFSAAPGFVYAKVDDPFHGEADGISVTRSDGKVLAPENAWFSQTRNSDLTWSYFLNVFDANSTGIYSIAFVRGDYSTLSGHVYQLVSGQNQPLPVAPVTLRGLTDSSDDVSLTAHTNQAGEFRFTRLQPGTYSLEAGSVSGLEDVAAYAGSAGGQVQTGLITQIALGRQVDATGYDFVKQTTVLPMQASLSGVVYADMNGNGVQDAGESGIMNVAVILSEQNIQGGSVAMTVQTNELGFYQFTGLAAGTYTLQVSDVDGMEDIRAQAGTSGGTSQPGKVTDITLFSGDDATGYNFMKQAFGTTSLSGQAVCNTGCDVEGIKVVLTTYIGGRYWEKFTYTDAEGNFVFHNIKGNVYYTLTLLHKEGLFLSTSKVGNAGGNANPILGGTFFNVWPKEGQPAEGYTITYRDVPGTGSISGKLFHDLNGNGVQDEGEPGLAGRRATIGPANVAVTHTDESGNFIFSGLPAGTYNLAIDFDERFDGVITPGSAGGMNAGPNLYVTGIVLANGAHARDYLFASNTDPKGSSLSGIVYEDENGNGVFDEAENGIEGVPVRLRHIRNTSSMTQEDSIVYTDASGHFTFYELNNSPLQPYVYRLDVGGIEGMVDGSATVGDAGGTANPSGGIANIRFGTQMQAQGYFFAKRSQ</sequence>
<dbReference type="Gene3D" id="2.60.40.10">
    <property type="entry name" value="Immunoglobulins"/>
    <property type="match status" value="4"/>
</dbReference>
<evidence type="ECO:0000256" key="2">
    <source>
        <dbReference type="ARBA" id="ARBA00022525"/>
    </source>
</evidence>
<evidence type="ECO:0000259" key="4">
    <source>
        <dbReference type="Pfam" id="PF17210"/>
    </source>
</evidence>
<comment type="caution">
    <text evidence="5">The sequence shown here is derived from an EMBL/GenBank/DDBJ whole genome shotgun (WGS) entry which is preliminary data.</text>
</comment>
<dbReference type="PANTHER" id="PTHR23303">
    <property type="entry name" value="CARBOXYPEPTIDASE REGULATORY REGION-CONTAINING"/>
    <property type="match status" value="1"/>
</dbReference>
<evidence type="ECO:0000313" key="5">
    <source>
        <dbReference type="EMBL" id="RUS67833.1"/>
    </source>
</evidence>
<dbReference type="RefSeq" id="WP_162615217.1">
    <property type="nucleotide sequence ID" value="NZ_PQSP01000001.1"/>
</dbReference>
<dbReference type="Pfam" id="PF17210">
    <property type="entry name" value="SdrD_B"/>
    <property type="match status" value="3"/>
</dbReference>
<dbReference type="InterPro" id="IPR051417">
    <property type="entry name" value="SDr/BOS_complex"/>
</dbReference>
<feature type="domain" description="SD-repeat containing protein B" evidence="4">
    <location>
        <begin position="788"/>
        <end position="848"/>
    </location>
</feature>
<dbReference type="SUPFAM" id="SSF117074">
    <property type="entry name" value="Hypothetical protein PA1324"/>
    <property type="match status" value="3"/>
</dbReference>
<keyword evidence="3" id="KW-0732">Signal</keyword>
<dbReference type="Proteomes" id="UP000286947">
    <property type="component" value="Unassembled WGS sequence"/>
</dbReference>
<reference evidence="5 6" key="1">
    <citation type="submission" date="2018-01" db="EMBL/GenBank/DDBJ databases">
        <title>Saezia sanguinis gen. nov., sp. nov., in the order Burkholderiales isolated from human blood.</title>
        <authorList>
            <person name="Medina-Pascual M.J."/>
            <person name="Valdezate S."/>
            <person name="Monzon S."/>
            <person name="Cuesta I."/>
            <person name="Carrasco G."/>
            <person name="Villalon P."/>
            <person name="Saez-Nieto J.A."/>
        </authorList>
    </citation>
    <scope>NUCLEOTIDE SEQUENCE [LARGE SCALE GENOMIC DNA]</scope>
    <source>
        <strain evidence="5 6">CNM695-12</strain>
    </source>
</reference>
<organism evidence="5 6">
    <name type="scientific">Saezia sanguinis</name>
    <dbReference type="NCBI Taxonomy" id="1965230"/>
    <lineage>
        <taxon>Bacteria</taxon>
        <taxon>Pseudomonadati</taxon>
        <taxon>Pseudomonadota</taxon>
        <taxon>Betaproteobacteria</taxon>
        <taxon>Burkholderiales</taxon>
        <taxon>Saeziaceae</taxon>
        <taxon>Saezia</taxon>
    </lineage>
</organism>
<comment type="subcellular location">
    <subcellularLocation>
        <location evidence="1">Secreted</location>
    </subcellularLocation>
</comment>
<gene>
    <name evidence="5" type="primary">sdrF</name>
    <name evidence="5" type="ORF">CUZ56_00313</name>
</gene>
<keyword evidence="2" id="KW-0964">Secreted</keyword>